<dbReference type="PANTHER" id="PTHR36681:SF3">
    <property type="entry name" value="NUCLEAR GTPASE, GERMINAL CENTER-ASSOCIATED, TANDEM DUPLICATE 3"/>
    <property type="match status" value="1"/>
</dbReference>
<comment type="caution">
    <text evidence="1">The sequence shown here is derived from an EMBL/GenBank/DDBJ whole genome shotgun (WGS) entry which is preliminary data.</text>
</comment>
<dbReference type="Gene3D" id="3.40.50.300">
    <property type="entry name" value="P-loop containing nucleotide triphosphate hydrolases"/>
    <property type="match status" value="1"/>
</dbReference>
<protein>
    <submittedName>
        <fullName evidence="1">Uncharacterized protein</fullName>
    </submittedName>
</protein>
<name>A0A9W4UJ35_9PLEO</name>
<sequence length="504" mass="56951">MEEAYLDPILAFADWKIRRPKVSKSLGRASRKMKRSQVKTIEPRWTPTLLGESESNCDFFKMKPLKMNARAQRIGQEIIEGLVQSDACKNFKEFANFVAELDKCTPGPSHTRLEFCVIGETGIGKSTFINAALNRPELADASDSTKACTQHATSYEYLPGAPDNASLSNVYITIVDVATRKQEAQMQIENYSKVHCRGSEGQSMNIYEQDEEAEPAEANPSITMLTEEDRNLAKHALDYFHLIWNTQNNSEAEKELQVMLQHNYISSGELLAKCIQKQEERLQDLGKNGRVDQDQNVLFTDIPDALFPGKDTLDLPAVRQLAAMIWPLIHKVTIRTGGVLLRNGIVLTDLPGYGDLNMGRIAITNNFRLEADYEIIIAEGLRIEDSKTVYSQITSSIHAHGLERTLLVVNKMDVSRSSGLDFLNLELHTNGIRQQNFRVSDEEVDNLIERKERAPFNEISQRLDELESISDLDDADADAYEEYLRAYTRATAQRSKINDLKIKM</sequence>
<dbReference type="OrthoDB" id="3598281at2759"/>
<dbReference type="AlphaFoldDB" id="A0A9W4UJ35"/>
<dbReference type="EMBL" id="CAOQHR010000006">
    <property type="protein sequence ID" value="CAI6335801.1"/>
    <property type="molecule type" value="Genomic_DNA"/>
</dbReference>
<evidence type="ECO:0000313" key="2">
    <source>
        <dbReference type="Proteomes" id="UP001152607"/>
    </source>
</evidence>
<dbReference type="SUPFAM" id="SSF52540">
    <property type="entry name" value="P-loop containing nucleoside triphosphate hydrolases"/>
    <property type="match status" value="1"/>
</dbReference>
<dbReference type="InterPro" id="IPR027417">
    <property type="entry name" value="P-loop_NTPase"/>
</dbReference>
<accession>A0A9W4UJ35</accession>
<keyword evidence="2" id="KW-1185">Reference proteome</keyword>
<proteinExistence type="predicted"/>
<evidence type="ECO:0000313" key="1">
    <source>
        <dbReference type="EMBL" id="CAI6335801.1"/>
    </source>
</evidence>
<dbReference type="Proteomes" id="UP001152607">
    <property type="component" value="Unassembled WGS sequence"/>
</dbReference>
<reference evidence="1" key="1">
    <citation type="submission" date="2023-01" db="EMBL/GenBank/DDBJ databases">
        <authorList>
            <person name="Van Ghelder C."/>
            <person name="Rancurel C."/>
        </authorList>
    </citation>
    <scope>NUCLEOTIDE SEQUENCE</scope>
    <source>
        <strain evidence="1">CNCM I-4278</strain>
    </source>
</reference>
<gene>
    <name evidence="1" type="ORF">PDIGIT_LOCUS8886</name>
</gene>
<organism evidence="1 2">
    <name type="scientific">Periconia digitata</name>
    <dbReference type="NCBI Taxonomy" id="1303443"/>
    <lineage>
        <taxon>Eukaryota</taxon>
        <taxon>Fungi</taxon>
        <taxon>Dikarya</taxon>
        <taxon>Ascomycota</taxon>
        <taxon>Pezizomycotina</taxon>
        <taxon>Dothideomycetes</taxon>
        <taxon>Pleosporomycetidae</taxon>
        <taxon>Pleosporales</taxon>
        <taxon>Massarineae</taxon>
        <taxon>Periconiaceae</taxon>
        <taxon>Periconia</taxon>
    </lineage>
</organism>
<dbReference type="PANTHER" id="PTHR36681">
    <property type="entry name" value="NUCLEAR GTPASE, GERMINAL CENTER-ASSOCIATED, TANDEM DUPLICATE 3"/>
    <property type="match status" value="1"/>
</dbReference>